<evidence type="ECO:0000256" key="1">
    <source>
        <dbReference type="SAM" id="SignalP"/>
    </source>
</evidence>
<name>A0A178KNI7_9GAMM</name>
<dbReference type="AlphaFoldDB" id="A0A178KNI7"/>
<evidence type="ECO:0000313" key="3">
    <source>
        <dbReference type="Proteomes" id="UP000078503"/>
    </source>
</evidence>
<proteinExistence type="predicted"/>
<keyword evidence="3" id="KW-1185">Reference proteome</keyword>
<sequence>MKTFGALLLAILINQTAGAAERLTKKQIVTHHFDGLIIDERKAGTTRLENIEFDLMSGVSKKIDTCSEVNNLNSNNVAHFEFYRFRTLQMACKAVDLYVSAKNANKSSFPKQLSVSWLKSIPANTAPFLSREEFNLRKNKSVDDYYSKGTVSVDNDKFKLLTTTDEIYFTVLARGDFSNNGIEDILIQTDWASREASGVHADLVILSQNSQKSPTYISWRFNQI</sequence>
<keyword evidence="1" id="KW-0732">Signal</keyword>
<feature type="chain" id="PRO_5008090518" evidence="1">
    <location>
        <begin position="20"/>
        <end position="224"/>
    </location>
</feature>
<organism evidence="2 3">
    <name type="scientific">Photobacterium jeanii</name>
    <dbReference type="NCBI Taxonomy" id="858640"/>
    <lineage>
        <taxon>Bacteria</taxon>
        <taxon>Pseudomonadati</taxon>
        <taxon>Pseudomonadota</taxon>
        <taxon>Gammaproteobacteria</taxon>
        <taxon>Vibrionales</taxon>
        <taxon>Vibrionaceae</taxon>
        <taxon>Photobacterium</taxon>
    </lineage>
</organism>
<reference evidence="2 3" key="1">
    <citation type="submission" date="2016-03" db="EMBL/GenBank/DDBJ databases">
        <title>Photobacterium proteolyticum sp. nov. a protease producing bacterium isolated from ocean sediments of Laizhou Bay.</title>
        <authorList>
            <person name="Li Y."/>
        </authorList>
    </citation>
    <scope>NUCLEOTIDE SEQUENCE [LARGE SCALE GENOMIC DNA]</scope>
    <source>
        <strain evidence="2 3">R-40508</strain>
    </source>
</reference>
<dbReference type="EMBL" id="LVHF01000012">
    <property type="protein sequence ID" value="OAN18233.1"/>
    <property type="molecule type" value="Genomic_DNA"/>
</dbReference>
<gene>
    <name evidence="2" type="ORF">A3K86_04870</name>
</gene>
<evidence type="ECO:0000313" key="2">
    <source>
        <dbReference type="EMBL" id="OAN18233.1"/>
    </source>
</evidence>
<dbReference type="Proteomes" id="UP000078503">
    <property type="component" value="Unassembled WGS sequence"/>
</dbReference>
<protein>
    <submittedName>
        <fullName evidence="2">Uncharacterized protein</fullName>
    </submittedName>
</protein>
<dbReference type="OrthoDB" id="6301450at2"/>
<dbReference type="RefSeq" id="WP_068328484.1">
    <property type="nucleotide sequence ID" value="NZ_LVHF01000012.1"/>
</dbReference>
<accession>A0A178KNI7</accession>
<feature type="signal peptide" evidence="1">
    <location>
        <begin position="1"/>
        <end position="19"/>
    </location>
</feature>
<comment type="caution">
    <text evidence="2">The sequence shown here is derived from an EMBL/GenBank/DDBJ whole genome shotgun (WGS) entry which is preliminary data.</text>
</comment>